<feature type="domain" description="HTH arsR-type" evidence="1">
    <location>
        <begin position="7"/>
        <end position="101"/>
    </location>
</feature>
<dbReference type="RefSeq" id="WP_275680572.1">
    <property type="nucleotide sequence ID" value="NZ_JAJLJH010000001.1"/>
</dbReference>
<dbReference type="EMBL" id="JAJLJH010000001">
    <property type="protein sequence ID" value="MCK9684545.1"/>
    <property type="molecule type" value="Genomic_DNA"/>
</dbReference>
<sequence length="127" mass="13965">MTRRAAPAPVDDGTLDRTLQALAEPTRRAVVVLLRDGPQRAGEIADALAMSRQAMSRHLRVLRQAGVIHEVGAASAADDARARTYQLQAQPLADLQAWLTDVQAFWGTQMQAFRKHAERVAKERGAR</sequence>
<dbReference type="InterPro" id="IPR036390">
    <property type="entry name" value="WH_DNA-bd_sf"/>
</dbReference>
<dbReference type="SMART" id="SM00418">
    <property type="entry name" value="HTH_ARSR"/>
    <property type="match status" value="1"/>
</dbReference>
<dbReference type="InterPro" id="IPR001845">
    <property type="entry name" value="HTH_ArsR_DNA-bd_dom"/>
</dbReference>
<dbReference type="GO" id="GO:0003700">
    <property type="term" value="F:DNA-binding transcription factor activity"/>
    <property type="evidence" value="ECO:0007669"/>
    <property type="project" value="InterPro"/>
</dbReference>
<evidence type="ECO:0000259" key="1">
    <source>
        <dbReference type="PROSITE" id="PS50987"/>
    </source>
</evidence>
<protein>
    <submittedName>
        <fullName evidence="2">Metalloregulator ArsR/SmtB family transcription factor</fullName>
    </submittedName>
</protein>
<dbReference type="InterPro" id="IPR011991">
    <property type="entry name" value="ArsR-like_HTH"/>
</dbReference>
<proteinExistence type="predicted"/>
<reference evidence="2" key="1">
    <citation type="submission" date="2021-11" db="EMBL/GenBank/DDBJ databases">
        <title>BS-T2-15 a new species belonging to the Comamonadaceae family isolated from the soil of a French oak forest.</title>
        <authorList>
            <person name="Mieszkin S."/>
            <person name="Alain K."/>
        </authorList>
    </citation>
    <scope>NUCLEOTIDE SEQUENCE</scope>
    <source>
        <strain evidence="2">BS-T2-15</strain>
    </source>
</reference>
<dbReference type="Proteomes" id="UP001139353">
    <property type="component" value="Unassembled WGS sequence"/>
</dbReference>
<dbReference type="InterPro" id="IPR036388">
    <property type="entry name" value="WH-like_DNA-bd_sf"/>
</dbReference>
<dbReference type="PROSITE" id="PS50987">
    <property type="entry name" value="HTH_ARSR_2"/>
    <property type="match status" value="1"/>
</dbReference>
<evidence type="ECO:0000313" key="3">
    <source>
        <dbReference type="Proteomes" id="UP001139353"/>
    </source>
</evidence>
<comment type="caution">
    <text evidence="2">The sequence shown here is derived from an EMBL/GenBank/DDBJ whole genome shotgun (WGS) entry which is preliminary data.</text>
</comment>
<dbReference type="NCBIfam" id="NF033788">
    <property type="entry name" value="HTH_metalloreg"/>
    <property type="match status" value="1"/>
</dbReference>
<dbReference type="PANTHER" id="PTHR38600:SF1">
    <property type="entry name" value="TRANSCRIPTIONAL REGULATORY PROTEIN"/>
    <property type="match status" value="1"/>
</dbReference>
<evidence type="ECO:0000313" key="2">
    <source>
        <dbReference type="EMBL" id="MCK9684545.1"/>
    </source>
</evidence>
<dbReference type="CDD" id="cd00090">
    <property type="entry name" value="HTH_ARSR"/>
    <property type="match status" value="1"/>
</dbReference>
<dbReference type="PRINTS" id="PR00778">
    <property type="entry name" value="HTHARSR"/>
</dbReference>
<accession>A0A9X2C133</accession>
<dbReference type="Pfam" id="PF12840">
    <property type="entry name" value="HTH_20"/>
    <property type="match status" value="1"/>
</dbReference>
<dbReference type="PANTHER" id="PTHR38600">
    <property type="entry name" value="TRANSCRIPTIONAL REGULATORY PROTEIN"/>
    <property type="match status" value="1"/>
</dbReference>
<gene>
    <name evidence="2" type="ORF">LPC04_02355</name>
</gene>
<organism evidence="2 3">
    <name type="scientific">Scleromatobacter humisilvae</name>
    <dbReference type="NCBI Taxonomy" id="2897159"/>
    <lineage>
        <taxon>Bacteria</taxon>
        <taxon>Pseudomonadati</taxon>
        <taxon>Pseudomonadota</taxon>
        <taxon>Betaproteobacteria</taxon>
        <taxon>Burkholderiales</taxon>
        <taxon>Sphaerotilaceae</taxon>
        <taxon>Scleromatobacter</taxon>
    </lineage>
</organism>
<keyword evidence="3" id="KW-1185">Reference proteome</keyword>
<name>A0A9X2C133_9BURK</name>
<dbReference type="AlphaFoldDB" id="A0A9X2C133"/>
<dbReference type="Gene3D" id="1.10.10.10">
    <property type="entry name" value="Winged helix-like DNA-binding domain superfamily/Winged helix DNA-binding domain"/>
    <property type="match status" value="1"/>
</dbReference>
<dbReference type="SUPFAM" id="SSF46785">
    <property type="entry name" value="Winged helix' DNA-binding domain"/>
    <property type="match status" value="1"/>
</dbReference>